<dbReference type="Gene3D" id="1.20.120.330">
    <property type="entry name" value="Nucleotidyltransferases domain 2"/>
    <property type="match status" value="2"/>
</dbReference>
<dbReference type="Gene3D" id="1.20.120.1510">
    <property type="match status" value="1"/>
</dbReference>
<name>A0A432WD91_9GAMM</name>
<evidence type="ECO:0000256" key="4">
    <source>
        <dbReference type="ARBA" id="ARBA00022840"/>
    </source>
</evidence>
<dbReference type="RefSeq" id="WP_126799853.1">
    <property type="nucleotide sequence ID" value="NZ_PIPO01000006.1"/>
</dbReference>
<evidence type="ECO:0000259" key="9">
    <source>
        <dbReference type="Pfam" id="PF08335"/>
    </source>
</evidence>
<gene>
    <name evidence="7" type="primary">glnE</name>
    <name evidence="10" type="ORF">CWE14_13485</name>
</gene>
<dbReference type="InterPro" id="IPR043519">
    <property type="entry name" value="NT_sf"/>
</dbReference>
<sequence length="958" mass="109076">MQHLTPRSHDWQTLPQPLRDQAEQHWAAYLEVQQPDVERERTLGRWLPWVFALSDFVARVAIRYGEEAVAEVYRRQPGNHQTSLAELLSDVNDDAQAMAIIRRYRHIELSRLACQDLLGELSVPDFLEANSALADALIEQACQWLQRHYQPRWGLAYDDHGEVMPLVVIAMGKLGGCELNFSSDIDLIFCFEAEGETRGGRQSLEHSLYFTRMGQNLIKLLGQQTVDGQAFRVDMRLRPFGQSGPMAVSFSALEDYYQEQGRNWERYAMVKARYLNATERLQEVLFQLLRPFVFRRYIDYSAIEALRKMKLLINQEARRRGVSANIKLGPGGIREVEFIAQTFQLIRGGRDIDLQTRSLLKALHVCEKLNLLNEDSVAELHYAYLLLRKVEHVLQQLRDEQTQTLPADDTDRMRVAVACGFDSFEPLLEVIKQQMQCVHGHFLNVVGGEDDLEDEDDSELAILWQDLLDDATAQDVLADAGVSDVEGWWKEISDCRRDVRKKSPGVRGRELLATVVPRLIERVLECDGNSELLKRVFTILQTIASRTAYLDLLASNKGALKQLVILCKASPWIAHQIQRYPHLLDELIDPQQLYDLPVLTSYRAQVQEFLTRIPQDDMEAQMEALRQVKQSFQLKVAAADVNDAVPLMKVSDHLTYLAEAVIEQVVWMAWQQLTDRHGAPPGRDTHNTGFAVIAYGKLGGIELGYGSDLDLVFVCDEIPEVQTQGAKPIDAQQFYLRLAQRVLHLFTTRTLSGVLYEVDMRLRPSGNSGLMVVQLSTYASYLQDDAWTWELQALVRARMVFGHDGLARRFASIRAERLQQPRELDVLRSDICAMREKMRGHLWQSRPGYSDIKQMPGGMTDIEFITQYLVLGYAQQYPRLCEFTDNVRILEVAAEHDLISDDDAAALISSYKVFRAKVHRLALAEQGGLTEHDFSQHTAMVSAIWQRLLGAGSVNPDG</sequence>
<dbReference type="Gene3D" id="1.10.4050.10">
    <property type="entry name" value="Glutamine synthase adenylyltransferase GlnE"/>
    <property type="match status" value="1"/>
</dbReference>
<evidence type="ECO:0000256" key="1">
    <source>
        <dbReference type="ARBA" id="ARBA00022679"/>
    </source>
</evidence>
<dbReference type="Gene3D" id="3.30.460.10">
    <property type="entry name" value="Beta Polymerase, domain 2"/>
    <property type="match status" value="2"/>
</dbReference>
<dbReference type="FunFam" id="3.30.460.10:FF:000009">
    <property type="entry name" value="Bifunctional glutamine synthetase adenylyltransferase/adenylyl-removing enzyme"/>
    <property type="match status" value="1"/>
</dbReference>
<feature type="domain" description="Glutamate-ammonia ligase adenylyltransferase repeated" evidence="8">
    <location>
        <begin position="50"/>
        <end position="283"/>
    </location>
</feature>
<keyword evidence="2 7" id="KW-0548">Nucleotidyltransferase</keyword>
<organism evidence="10 11">
    <name type="scientific">Aliidiomarina soli</name>
    <dbReference type="NCBI Taxonomy" id="1928574"/>
    <lineage>
        <taxon>Bacteria</taxon>
        <taxon>Pseudomonadati</taxon>
        <taxon>Pseudomonadota</taxon>
        <taxon>Gammaproteobacteria</taxon>
        <taxon>Alteromonadales</taxon>
        <taxon>Idiomarinaceae</taxon>
        <taxon>Aliidiomarina</taxon>
    </lineage>
</organism>
<comment type="cofactor">
    <cofactor evidence="7">
        <name>Mg(2+)</name>
        <dbReference type="ChEBI" id="CHEBI:18420"/>
    </cofactor>
</comment>
<evidence type="ECO:0000256" key="7">
    <source>
        <dbReference type="HAMAP-Rule" id="MF_00802"/>
    </source>
</evidence>
<comment type="catalytic activity">
    <reaction evidence="7">
        <text>[glutamine synthetase]-L-tyrosine + ATP = [glutamine synthetase]-O(4)-(5'-adenylyl)-L-tyrosine + diphosphate</text>
        <dbReference type="Rhea" id="RHEA:18589"/>
        <dbReference type="Rhea" id="RHEA-COMP:10660"/>
        <dbReference type="Rhea" id="RHEA-COMP:10661"/>
        <dbReference type="ChEBI" id="CHEBI:30616"/>
        <dbReference type="ChEBI" id="CHEBI:33019"/>
        <dbReference type="ChEBI" id="CHEBI:46858"/>
        <dbReference type="ChEBI" id="CHEBI:83624"/>
        <dbReference type="EC" id="2.7.7.42"/>
    </reaction>
</comment>
<dbReference type="EC" id="2.7.7.42" evidence="7"/>
<dbReference type="HAMAP" id="MF_00802">
    <property type="entry name" value="GlnE"/>
    <property type="match status" value="1"/>
</dbReference>
<feature type="domain" description="Glutamate-ammonia ligase adenylyltransferase repeated" evidence="8">
    <location>
        <begin position="560"/>
        <end position="810"/>
    </location>
</feature>
<reference evidence="10 11" key="1">
    <citation type="journal article" date="2011" name="Front. Microbiol.">
        <title>Genomic signatures of strain selection and enhancement in Bacillus atrophaeus var. globigii, a historical biowarfare simulant.</title>
        <authorList>
            <person name="Gibbons H.S."/>
            <person name="Broomall S.M."/>
            <person name="McNew L.A."/>
            <person name="Daligault H."/>
            <person name="Chapman C."/>
            <person name="Bruce D."/>
            <person name="Karavis M."/>
            <person name="Krepps M."/>
            <person name="McGregor P.A."/>
            <person name="Hong C."/>
            <person name="Park K.H."/>
            <person name="Akmal A."/>
            <person name="Feldman A."/>
            <person name="Lin J.S."/>
            <person name="Chang W.E."/>
            <person name="Higgs B.W."/>
            <person name="Demirev P."/>
            <person name="Lindquist J."/>
            <person name="Liem A."/>
            <person name="Fochler E."/>
            <person name="Read T.D."/>
            <person name="Tapia R."/>
            <person name="Johnson S."/>
            <person name="Bishop-Lilly K.A."/>
            <person name="Detter C."/>
            <person name="Han C."/>
            <person name="Sozhamannan S."/>
            <person name="Rosenzweig C.N."/>
            <person name="Skowronski E.W."/>
        </authorList>
    </citation>
    <scope>NUCLEOTIDE SEQUENCE [LARGE SCALE GENOMIC DNA]</scope>
    <source>
        <strain evidence="10 11">Y4G10-17</strain>
    </source>
</reference>
<keyword evidence="5 7" id="KW-0460">Magnesium</keyword>
<feature type="region of interest" description="Adenylyl removase" evidence="7">
    <location>
        <begin position="1"/>
        <end position="451"/>
    </location>
</feature>
<evidence type="ECO:0000256" key="2">
    <source>
        <dbReference type="ARBA" id="ARBA00022695"/>
    </source>
</evidence>
<keyword evidence="3 7" id="KW-0547">Nucleotide-binding</keyword>
<feature type="region of interest" description="Adenylyl transferase" evidence="7">
    <location>
        <begin position="461"/>
        <end position="958"/>
    </location>
</feature>
<feature type="domain" description="PII-uridylyltransferase/Glutamine-synthetase adenylyltransferase" evidence="9">
    <location>
        <begin position="308"/>
        <end position="443"/>
    </location>
</feature>
<dbReference type="GO" id="GO:0000820">
    <property type="term" value="P:regulation of glutamine family amino acid metabolic process"/>
    <property type="evidence" value="ECO:0007669"/>
    <property type="project" value="UniProtKB-UniRule"/>
</dbReference>
<dbReference type="SUPFAM" id="SSF81301">
    <property type="entry name" value="Nucleotidyltransferase"/>
    <property type="match status" value="2"/>
</dbReference>
<dbReference type="EC" id="2.7.7.89" evidence="7"/>
<comment type="function">
    <text evidence="7">Involved in the regulation of glutamine synthetase GlnA, a key enzyme in the process to assimilate ammonia. When cellular nitrogen levels are high, the C-terminal adenylyl transferase (AT) inactivates GlnA by covalent transfer of an adenylyl group from ATP to specific tyrosine residue of GlnA, thus reducing its activity. Conversely, when nitrogen levels are low, the N-terminal adenylyl removase (AR) activates GlnA by removing the adenylyl group by phosphorolysis, increasing its activity. The regulatory region of GlnE binds the signal transduction protein PII (GlnB) which indicates the nitrogen status of the cell.</text>
</comment>
<protein>
    <recommendedName>
        <fullName evidence="7">Bifunctional glutamine synthetase adenylyltransferase/adenylyl-removing enzyme</fullName>
    </recommendedName>
    <alternativeName>
        <fullName evidence="7">ATP:glutamine synthetase adenylyltransferase</fullName>
    </alternativeName>
    <alternativeName>
        <fullName evidence="7">ATase</fullName>
    </alternativeName>
    <domain>
        <recommendedName>
            <fullName evidence="7">Glutamine synthetase adenylyl-L-tyrosine phosphorylase</fullName>
            <ecNumber evidence="7">2.7.7.89</ecNumber>
        </recommendedName>
        <alternativeName>
            <fullName evidence="7">Adenylyl removase</fullName>
            <shortName evidence="7">AR</shortName>
            <shortName evidence="7">AT-N</shortName>
        </alternativeName>
    </domain>
    <domain>
        <recommendedName>
            <fullName evidence="7">Glutamine synthetase adenylyl transferase</fullName>
            <ecNumber evidence="7">2.7.7.42</ecNumber>
        </recommendedName>
        <alternativeName>
            <fullName evidence="7">Adenylyl transferase</fullName>
            <shortName evidence="7">AT</shortName>
            <shortName evidence="7">AT-C</shortName>
        </alternativeName>
    </domain>
</protein>
<dbReference type="GO" id="GO:0005829">
    <property type="term" value="C:cytosol"/>
    <property type="evidence" value="ECO:0007669"/>
    <property type="project" value="TreeGrafter"/>
</dbReference>
<keyword evidence="11" id="KW-1185">Reference proteome</keyword>
<dbReference type="SUPFAM" id="SSF81593">
    <property type="entry name" value="Nucleotidyltransferase substrate binding subunit/domain"/>
    <property type="match status" value="2"/>
</dbReference>
<dbReference type="PANTHER" id="PTHR30621:SF0">
    <property type="entry name" value="BIFUNCTIONAL GLUTAMINE SYNTHETASE ADENYLYLTRANSFERASE_ADENYLYL-REMOVING ENZYME"/>
    <property type="match status" value="1"/>
</dbReference>
<dbReference type="InterPro" id="IPR023057">
    <property type="entry name" value="GlnE"/>
</dbReference>
<dbReference type="EMBL" id="PIPO01000006">
    <property type="protein sequence ID" value="RUO30372.1"/>
    <property type="molecule type" value="Genomic_DNA"/>
</dbReference>
<evidence type="ECO:0000313" key="11">
    <source>
        <dbReference type="Proteomes" id="UP000287823"/>
    </source>
</evidence>
<evidence type="ECO:0000313" key="10">
    <source>
        <dbReference type="EMBL" id="RUO30372.1"/>
    </source>
</evidence>
<evidence type="ECO:0000256" key="3">
    <source>
        <dbReference type="ARBA" id="ARBA00022741"/>
    </source>
</evidence>
<dbReference type="GO" id="GO:0047388">
    <property type="term" value="F:[glutamine synthetase]-adenylyl-L-tyrosine phosphorylase activity"/>
    <property type="evidence" value="ECO:0007669"/>
    <property type="project" value="UniProtKB-EC"/>
</dbReference>
<dbReference type="Pfam" id="PF03710">
    <property type="entry name" value="GlnE"/>
    <property type="match status" value="2"/>
</dbReference>
<comment type="caution">
    <text evidence="10">The sequence shown here is derived from an EMBL/GenBank/DDBJ whole genome shotgun (WGS) entry which is preliminary data.</text>
</comment>
<dbReference type="FunFam" id="1.20.120.330:FF:000005">
    <property type="entry name" value="Bifunctional glutamine synthetase adenylyltransferase/adenylyl-removing enzyme"/>
    <property type="match status" value="1"/>
</dbReference>
<dbReference type="GO" id="GO:0016874">
    <property type="term" value="F:ligase activity"/>
    <property type="evidence" value="ECO:0007669"/>
    <property type="project" value="UniProtKB-KW"/>
</dbReference>
<dbReference type="NCBIfam" id="NF008292">
    <property type="entry name" value="PRK11072.1"/>
    <property type="match status" value="1"/>
</dbReference>
<comment type="similarity">
    <text evidence="7">Belongs to the GlnE family.</text>
</comment>
<dbReference type="CDD" id="cd05401">
    <property type="entry name" value="NT_GlnE_GlnD_like"/>
    <property type="match status" value="2"/>
</dbReference>
<dbReference type="Pfam" id="PF08335">
    <property type="entry name" value="GlnD_UR_UTase"/>
    <property type="match status" value="2"/>
</dbReference>
<dbReference type="InterPro" id="IPR005190">
    <property type="entry name" value="GlnE_rpt_dom"/>
</dbReference>
<dbReference type="GO" id="GO:0000287">
    <property type="term" value="F:magnesium ion binding"/>
    <property type="evidence" value="ECO:0007669"/>
    <property type="project" value="UniProtKB-UniRule"/>
</dbReference>
<dbReference type="GO" id="GO:0005524">
    <property type="term" value="F:ATP binding"/>
    <property type="evidence" value="ECO:0007669"/>
    <property type="project" value="UniProtKB-UniRule"/>
</dbReference>
<feature type="domain" description="PII-uridylyltransferase/Glutamine-synthetase adenylyltransferase" evidence="9">
    <location>
        <begin position="850"/>
        <end position="924"/>
    </location>
</feature>
<dbReference type="AlphaFoldDB" id="A0A432WD91"/>
<dbReference type="PANTHER" id="PTHR30621">
    <property type="entry name" value="GLUTAMINE SYNTHETASE ADENYLYLTRANSFERASE"/>
    <property type="match status" value="1"/>
</dbReference>
<keyword evidence="4 7" id="KW-0067">ATP-binding</keyword>
<dbReference type="GO" id="GO:0008882">
    <property type="term" value="F:[glutamate-ammonia-ligase] adenylyltransferase activity"/>
    <property type="evidence" value="ECO:0007669"/>
    <property type="project" value="UniProtKB-UniRule"/>
</dbReference>
<evidence type="ECO:0000256" key="5">
    <source>
        <dbReference type="ARBA" id="ARBA00022842"/>
    </source>
</evidence>
<keyword evidence="1 7" id="KW-0808">Transferase</keyword>
<dbReference type="Proteomes" id="UP000287823">
    <property type="component" value="Unassembled WGS sequence"/>
</dbReference>
<dbReference type="InterPro" id="IPR013546">
    <property type="entry name" value="PII_UdlTrfase/GS_AdlTrfase"/>
</dbReference>
<keyword evidence="6 7" id="KW-0511">Multifunctional enzyme</keyword>
<proteinExistence type="inferred from homology"/>
<accession>A0A432WD91</accession>
<keyword evidence="10" id="KW-0436">Ligase</keyword>
<evidence type="ECO:0000259" key="8">
    <source>
        <dbReference type="Pfam" id="PF03710"/>
    </source>
</evidence>
<comment type="catalytic activity">
    <reaction evidence="7">
        <text>[glutamine synthetase]-O(4)-(5'-adenylyl)-L-tyrosine + phosphate = [glutamine synthetase]-L-tyrosine + ADP</text>
        <dbReference type="Rhea" id="RHEA:43716"/>
        <dbReference type="Rhea" id="RHEA-COMP:10660"/>
        <dbReference type="Rhea" id="RHEA-COMP:10661"/>
        <dbReference type="ChEBI" id="CHEBI:43474"/>
        <dbReference type="ChEBI" id="CHEBI:46858"/>
        <dbReference type="ChEBI" id="CHEBI:83624"/>
        <dbReference type="ChEBI" id="CHEBI:456216"/>
        <dbReference type="EC" id="2.7.7.89"/>
    </reaction>
</comment>
<evidence type="ECO:0000256" key="6">
    <source>
        <dbReference type="ARBA" id="ARBA00023268"/>
    </source>
</evidence>